<proteinExistence type="predicted"/>
<evidence type="ECO:0000313" key="3">
    <source>
        <dbReference type="Proteomes" id="UP000240883"/>
    </source>
</evidence>
<feature type="region of interest" description="Disordered" evidence="1">
    <location>
        <begin position="139"/>
        <end position="185"/>
    </location>
</feature>
<dbReference type="Proteomes" id="UP000240883">
    <property type="component" value="Unassembled WGS sequence"/>
</dbReference>
<keyword evidence="3" id="KW-1185">Reference proteome</keyword>
<evidence type="ECO:0000313" key="2">
    <source>
        <dbReference type="EMBL" id="PSN64541.1"/>
    </source>
</evidence>
<dbReference type="EMBL" id="KZ678138">
    <property type="protein sequence ID" value="PSN64541.1"/>
    <property type="molecule type" value="Genomic_DNA"/>
</dbReference>
<gene>
    <name evidence="2" type="ORF">BS50DRAFT_498283</name>
</gene>
<reference evidence="2 3" key="1">
    <citation type="journal article" date="2018" name="Front. Microbiol.">
        <title>Genome-Wide Analysis of Corynespora cassiicola Leaf Fall Disease Putative Effectors.</title>
        <authorList>
            <person name="Lopez D."/>
            <person name="Ribeiro S."/>
            <person name="Label P."/>
            <person name="Fumanal B."/>
            <person name="Venisse J.S."/>
            <person name="Kohler A."/>
            <person name="de Oliveira R.R."/>
            <person name="Labutti K."/>
            <person name="Lipzen A."/>
            <person name="Lail K."/>
            <person name="Bauer D."/>
            <person name="Ohm R.A."/>
            <person name="Barry K.W."/>
            <person name="Spatafora J."/>
            <person name="Grigoriev I.V."/>
            <person name="Martin F.M."/>
            <person name="Pujade-Renaud V."/>
        </authorList>
    </citation>
    <scope>NUCLEOTIDE SEQUENCE [LARGE SCALE GENOMIC DNA]</scope>
    <source>
        <strain evidence="2 3">Philippines</strain>
    </source>
</reference>
<sequence length="205" mass="23368">MSPKLNPEEKVRIFTPPKPMLNGCILPGPSAQMGAFTGSDVRAKTEKGRPAWWCKFDKLVVFDGAEETEGGELRFKTRSSKGLSVARRRGDTETVIIPMECAHCQEMLNRHEWKYDMQVCKRTVCWDCKERCRWEMDEEKKTKEVQNKEAGDVSEKNKDANRDRADSVLQDDQGREEQLMEKVGIEHGPRIPIEVVGGIEERLGG</sequence>
<name>A0A2T2NGH8_CORCC</name>
<accession>A0A2T2NGH8</accession>
<evidence type="ECO:0000256" key="1">
    <source>
        <dbReference type="SAM" id="MobiDB-lite"/>
    </source>
</evidence>
<dbReference type="OrthoDB" id="3944493at2759"/>
<organism evidence="2 3">
    <name type="scientific">Corynespora cassiicola Philippines</name>
    <dbReference type="NCBI Taxonomy" id="1448308"/>
    <lineage>
        <taxon>Eukaryota</taxon>
        <taxon>Fungi</taxon>
        <taxon>Dikarya</taxon>
        <taxon>Ascomycota</taxon>
        <taxon>Pezizomycotina</taxon>
        <taxon>Dothideomycetes</taxon>
        <taxon>Pleosporomycetidae</taxon>
        <taxon>Pleosporales</taxon>
        <taxon>Corynesporascaceae</taxon>
        <taxon>Corynespora</taxon>
    </lineage>
</organism>
<protein>
    <submittedName>
        <fullName evidence="2">Uncharacterized protein</fullName>
    </submittedName>
</protein>
<dbReference type="AlphaFoldDB" id="A0A2T2NGH8"/>